<proteinExistence type="predicted"/>
<protein>
    <recommendedName>
        <fullName evidence="3">Fimbrillin family protein</fullName>
    </recommendedName>
</protein>
<reference evidence="1 2" key="1">
    <citation type="submission" date="2020-08" db="EMBL/GenBank/DDBJ databases">
        <title>Genomic Encyclopedia of Type Strains, Phase IV (KMG-IV): sequencing the most valuable type-strain genomes for metagenomic binning, comparative biology and taxonomic classification.</title>
        <authorList>
            <person name="Goeker M."/>
        </authorList>
    </citation>
    <scope>NUCLEOTIDE SEQUENCE [LARGE SCALE GENOMIC DNA]</scope>
    <source>
        <strain evidence="1 2">DSM 102983</strain>
    </source>
</reference>
<comment type="caution">
    <text evidence="1">The sequence shown here is derived from an EMBL/GenBank/DDBJ whole genome shotgun (WGS) entry which is preliminary data.</text>
</comment>
<dbReference type="Gene3D" id="2.60.40.2620">
    <property type="entry name" value="Fimbrillin-like"/>
    <property type="match status" value="1"/>
</dbReference>
<dbReference type="Pfam" id="PF13149">
    <property type="entry name" value="Mfa_like_1"/>
    <property type="match status" value="1"/>
</dbReference>
<dbReference type="InterPro" id="IPR025049">
    <property type="entry name" value="Mfa-like_1"/>
</dbReference>
<gene>
    <name evidence="1" type="ORF">GGQ57_005105</name>
</gene>
<dbReference type="CDD" id="cd13120">
    <property type="entry name" value="BF2867_like_N"/>
    <property type="match status" value="1"/>
</dbReference>
<dbReference type="Proteomes" id="UP000533637">
    <property type="component" value="Unassembled WGS sequence"/>
</dbReference>
<evidence type="ECO:0000313" key="2">
    <source>
        <dbReference type="Proteomes" id="UP000533637"/>
    </source>
</evidence>
<evidence type="ECO:0000313" key="1">
    <source>
        <dbReference type="EMBL" id="MBB4625158.1"/>
    </source>
</evidence>
<name>A0ABR6KUG9_9BACT</name>
<organism evidence="1 2">
    <name type="scientific">Parabacteroides faecis</name>
    <dbReference type="NCBI Taxonomy" id="1217282"/>
    <lineage>
        <taxon>Bacteria</taxon>
        <taxon>Pseudomonadati</taxon>
        <taxon>Bacteroidota</taxon>
        <taxon>Bacteroidia</taxon>
        <taxon>Bacteroidales</taxon>
        <taxon>Tannerellaceae</taxon>
        <taxon>Parabacteroides</taxon>
    </lineage>
</organism>
<accession>A0ABR6KUG9</accession>
<dbReference type="Gene3D" id="2.60.40.2630">
    <property type="match status" value="1"/>
</dbReference>
<sequence length="306" mass="31981">MKKIFIVAAAAIALASCSKTENEHSPVGQKEIKFTNLNDKVISRAANDNSDNYQVYADWSGSSTEWFIDAAINGTTNLAPTTYHWPASGTVDFYSWAPSTIAATGAYPALSIAYTVPAAANQDFTVATPQLAKSSGIVAFEFAHMLSKVSVTASLHQDLLDAGYVLTTTGLTATLKVLSTGGTVDPKTTPAAWTSPNATAATYTGAASYMIMPQSAVGCKVQITAGITITKNGTEIYSGDLSEYEIAAGNVTGDQFAMGKHYMLNLTIGDASTGGGGEDIFNVIQFSANTTPWDTPGGTDTPLVQP</sequence>
<dbReference type="EMBL" id="JACHOC010000014">
    <property type="protein sequence ID" value="MBB4625158.1"/>
    <property type="molecule type" value="Genomic_DNA"/>
</dbReference>
<dbReference type="InterPro" id="IPR042278">
    <property type="entry name" value="Mfa-like_1_N"/>
</dbReference>
<dbReference type="RefSeq" id="WP_129734856.1">
    <property type="nucleotide sequence ID" value="NZ_BMPB01000021.1"/>
</dbReference>
<dbReference type="PROSITE" id="PS51257">
    <property type="entry name" value="PROKAR_LIPOPROTEIN"/>
    <property type="match status" value="1"/>
</dbReference>
<evidence type="ECO:0008006" key="3">
    <source>
        <dbReference type="Google" id="ProtNLM"/>
    </source>
</evidence>
<keyword evidence="2" id="KW-1185">Reference proteome</keyword>